<dbReference type="EMBL" id="CP038439">
    <property type="protein sequence ID" value="QBX36234.1"/>
    <property type="molecule type" value="Genomic_DNA"/>
</dbReference>
<proteinExistence type="predicted"/>
<keyword evidence="1" id="KW-0479">Metal-binding</keyword>
<dbReference type="Proteomes" id="UP000296374">
    <property type="component" value="Chromosome"/>
</dbReference>
<accession>A0A4P7HPH8</accession>
<dbReference type="InterPro" id="IPR002762">
    <property type="entry name" value="CbiX-like"/>
</dbReference>
<dbReference type="Gene3D" id="3.40.50.1400">
    <property type="match status" value="2"/>
</dbReference>
<sequence>MPEALAGYFLEAEQPRTLTRAVIVSHGQPGDPEPQQAAIEALAAEVARHCPGIEVLGATLAAPDALARTCRSDCVVYPMFMAEGWFTGTELPRRLTAAGAPGAHIMRPFGTDPNLPELLVEKTRQAAEGRGWDLASVTILLAAHGSQRSQASHDITLALAERLAPHVARVVPGFVEQDPLLADAARGLDRAVSLPLFALRAEHVLDDLPQALDAAGFTGPRLDPIGLAPEVPAMIARSILAEMAALR</sequence>
<dbReference type="GO" id="GO:0016829">
    <property type="term" value="F:lyase activity"/>
    <property type="evidence" value="ECO:0007669"/>
    <property type="project" value="UniProtKB-KW"/>
</dbReference>
<gene>
    <name evidence="3" type="ORF">E4191_14215</name>
</gene>
<dbReference type="KEGG" id="plia:E4191_14215"/>
<evidence type="ECO:0000313" key="4">
    <source>
        <dbReference type="Proteomes" id="UP000296374"/>
    </source>
</evidence>
<evidence type="ECO:0000256" key="2">
    <source>
        <dbReference type="ARBA" id="ARBA00023239"/>
    </source>
</evidence>
<protein>
    <submittedName>
        <fullName evidence="3">Cobalamin biosynthesis protein CbiX</fullName>
    </submittedName>
</protein>
<reference evidence="4" key="1">
    <citation type="submission" date="2019-03" db="EMBL/GenBank/DDBJ databases">
        <authorList>
            <person name="Li J."/>
        </authorList>
    </citation>
    <scope>NUCLEOTIDE SEQUENCE [LARGE SCALE GENOMIC DNA]</scope>
    <source>
        <strain evidence="4">2251</strain>
    </source>
</reference>
<evidence type="ECO:0000256" key="1">
    <source>
        <dbReference type="ARBA" id="ARBA00022723"/>
    </source>
</evidence>
<dbReference type="SUPFAM" id="SSF53800">
    <property type="entry name" value="Chelatase"/>
    <property type="match status" value="2"/>
</dbReference>
<dbReference type="Pfam" id="PF01903">
    <property type="entry name" value="CbiX"/>
    <property type="match status" value="1"/>
</dbReference>
<dbReference type="CDD" id="cd03416">
    <property type="entry name" value="CbiX_SirB_N"/>
    <property type="match status" value="1"/>
</dbReference>
<keyword evidence="2" id="KW-0456">Lyase</keyword>
<dbReference type="GO" id="GO:0046872">
    <property type="term" value="F:metal ion binding"/>
    <property type="evidence" value="ECO:0007669"/>
    <property type="project" value="UniProtKB-KW"/>
</dbReference>
<name>A0A4P7HPH8_9RHOB</name>
<organism evidence="3 4">
    <name type="scientific">Paracoccus liaowanqingii</name>
    <dbReference type="NCBI Taxonomy" id="2560053"/>
    <lineage>
        <taxon>Bacteria</taxon>
        <taxon>Pseudomonadati</taxon>
        <taxon>Pseudomonadota</taxon>
        <taxon>Alphaproteobacteria</taxon>
        <taxon>Rhodobacterales</taxon>
        <taxon>Paracoccaceae</taxon>
        <taxon>Paracoccus</taxon>
    </lineage>
</organism>
<dbReference type="AlphaFoldDB" id="A0A4P7HPH8"/>
<evidence type="ECO:0000313" key="3">
    <source>
        <dbReference type="EMBL" id="QBX36234.1"/>
    </source>
</evidence>